<feature type="region of interest" description="Disordered" evidence="1">
    <location>
        <begin position="1"/>
        <end position="27"/>
    </location>
</feature>
<reference evidence="2 3" key="1">
    <citation type="submission" date="2024-05" db="EMBL/GenBank/DDBJ databases">
        <authorList>
            <person name="Wallberg A."/>
        </authorList>
    </citation>
    <scope>NUCLEOTIDE SEQUENCE [LARGE SCALE GENOMIC DNA]</scope>
</reference>
<protein>
    <recommendedName>
        <fullName evidence="4">RBPJ-interacting and tubulin-associated protein 1</fullName>
    </recommendedName>
</protein>
<evidence type="ECO:0000313" key="2">
    <source>
        <dbReference type="EMBL" id="CAL4149376.1"/>
    </source>
</evidence>
<gene>
    <name evidence="2" type="ORF">MNOR_LOCUS30435</name>
</gene>
<dbReference type="Proteomes" id="UP001497623">
    <property type="component" value="Unassembled WGS sequence"/>
</dbReference>
<evidence type="ECO:0000313" key="3">
    <source>
        <dbReference type="Proteomes" id="UP001497623"/>
    </source>
</evidence>
<evidence type="ECO:0000256" key="1">
    <source>
        <dbReference type="SAM" id="MobiDB-lite"/>
    </source>
</evidence>
<organism evidence="2 3">
    <name type="scientific">Meganyctiphanes norvegica</name>
    <name type="common">Northern krill</name>
    <name type="synonym">Thysanopoda norvegica</name>
    <dbReference type="NCBI Taxonomy" id="48144"/>
    <lineage>
        <taxon>Eukaryota</taxon>
        <taxon>Metazoa</taxon>
        <taxon>Ecdysozoa</taxon>
        <taxon>Arthropoda</taxon>
        <taxon>Crustacea</taxon>
        <taxon>Multicrustacea</taxon>
        <taxon>Malacostraca</taxon>
        <taxon>Eumalacostraca</taxon>
        <taxon>Eucarida</taxon>
        <taxon>Euphausiacea</taxon>
        <taxon>Euphausiidae</taxon>
        <taxon>Meganyctiphanes</taxon>
    </lineage>
</organism>
<sequence length="125" mass="13733">MLKSLDSPCGDRMYKASYGTPDSRQQSCKLSPRQFKFATPQQVLRSPGCVWSPAVNKKTLGPESPVTGTLPATRSPALNKKSLGPESYESPVTGTIPAISLWAPRKENKLNRTGNPPYCRRSLIR</sequence>
<dbReference type="EMBL" id="CAXKWB010037189">
    <property type="protein sequence ID" value="CAL4149376.1"/>
    <property type="molecule type" value="Genomic_DNA"/>
</dbReference>
<feature type="non-terminal residue" evidence="2">
    <location>
        <position position="125"/>
    </location>
</feature>
<proteinExistence type="predicted"/>
<feature type="region of interest" description="Disordered" evidence="1">
    <location>
        <begin position="54"/>
        <end position="90"/>
    </location>
</feature>
<keyword evidence="3" id="KW-1185">Reference proteome</keyword>
<dbReference type="AlphaFoldDB" id="A0AAV2S014"/>
<evidence type="ECO:0008006" key="4">
    <source>
        <dbReference type="Google" id="ProtNLM"/>
    </source>
</evidence>
<accession>A0AAV2S014</accession>
<name>A0AAV2S014_MEGNR</name>
<comment type="caution">
    <text evidence="2">The sequence shown here is derived from an EMBL/GenBank/DDBJ whole genome shotgun (WGS) entry which is preliminary data.</text>
</comment>